<feature type="domain" description="Toprim" evidence="11">
    <location>
        <begin position="1"/>
        <end position="116"/>
    </location>
</feature>
<name>A0A0G0KZL6_9BACT</name>
<evidence type="ECO:0000313" key="13">
    <source>
        <dbReference type="EMBL" id="KKQ85113.1"/>
    </source>
</evidence>
<keyword evidence="3" id="KW-0479">Metal-binding</keyword>
<comment type="similarity">
    <text evidence="2 10">Belongs to the type IA topoisomerase family.</text>
</comment>
<organism evidence="13 14">
    <name type="scientific">Candidatus Woesebacteria bacterium GW2011_GWB1_38_8</name>
    <dbReference type="NCBI Taxonomy" id="1618570"/>
    <lineage>
        <taxon>Bacteria</taxon>
        <taxon>Candidatus Woeseibacteriota</taxon>
    </lineage>
</organism>
<dbReference type="PATRIC" id="fig|1618570.3.peg.950"/>
<dbReference type="STRING" id="1618570.UT08_C0010G0040"/>
<evidence type="ECO:0000313" key="14">
    <source>
        <dbReference type="Proteomes" id="UP000034081"/>
    </source>
</evidence>
<dbReference type="GO" id="GO:0006265">
    <property type="term" value="P:DNA topological change"/>
    <property type="evidence" value="ECO:0007669"/>
    <property type="project" value="UniProtKB-UniRule"/>
</dbReference>
<evidence type="ECO:0000256" key="9">
    <source>
        <dbReference type="ARBA" id="ARBA00023235"/>
    </source>
</evidence>
<feature type="site" description="Interaction with DNA" evidence="10">
    <location>
        <position position="158"/>
    </location>
</feature>
<dbReference type="GO" id="GO:0005694">
    <property type="term" value="C:chromosome"/>
    <property type="evidence" value="ECO:0007669"/>
    <property type="project" value="InterPro"/>
</dbReference>
<dbReference type="SMART" id="SM00437">
    <property type="entry name" value="TOP1Ac"/>
    <property type="match status" value="1"/>
</dbReference>
<dbReference type="Gene3D" id="3.30.65.10">
    <property type="entry name" value="Bacterial Topoisomerase I, domain 1"/>
    <property type="match status" value="2"/>
</dbReference>
<evidence type="ECO:0000256" key="8">
    <source>
        <dbReference type="ARBA" id="ARBA00023125"/>
    </source>
</evidence>
<dbReference type="PROSITE" id="PS52039">
    <property type="entry name" value="TOPO_IA_2"/>
    <property type="match status" value="1"/>
</dbReference>
<evidence type="ECO:0000256" key="4">
    <source>
        <dbReference type="ARBA" id="ARBA00022771"/>
    </source>
</evidence>
<evidence type="ECO:0000259" key="11">
    <source>
        <dbReference type="PROSITE" id="PS50880"/>
    </source>
</evidence>
<feature type="site" description="Interaction with DNA" evidence="10">
    <location>
        <position position="143"/>
    </location>
</feature>
<dbReference type="GO" id="GO:0003917">
    <property type="term" value="F:DNA topoisomerase type I (single strand cut, ATP-independent) activity"/>
    <property type="evidence" value="ECO:0007669"/>
    <property type="project" value="UniProtKB-UniRule"/>
</dbReference>
<evidence type="ECO:0000256" key="2">
    <source>
        <dbReference type="ARBA" id="ARBA00009446"/>
    </source>
</evidence>
<dbReference type="InterPro" id="IPR013824">
    <property type="entry name" value="Topo_IA_cen_sub1"/>
</dbReference>
<dbReference type="AlphaFoldDB" id="A0A0G0KZL6"/>
<comment type="caution">
    <text evidence="13">The sequence shown here is derived from an EMBL/GenBank/DDBJ whole genome shotgun (WGS) entry which is preliminary data.</text>
</comment>
<dbReference type="InterPro" id="IPR013498">
    <property type="entry name" value="Topo_IA_Znf"/>
</dbReference>
<dbReference type="Pfam" id="PF01131">
    <property type="entry name" value="Topoisom_bac"/>
    <property type="match status" value="1"/>
</dbReference>
<evidence type="ECO:0000259" key="12">
    <source>
        <dbReference type="PROSITE" id="PS52039"/>
    </source>
</evidence>
<evidence type="ECO:0000256" key="6">
    <source>
        <dbReference type="ARBA" id="ARBA00022842"/>
    </source>
</evidence>
<dbReference type="SMART" id="SM00436">
    <property type="entry name" value="TOP1Bc"/>
    <property type="match status" value="1"/>
</dbReference>
<feature type="active site" description="O-(5'-phospho-DNA)-tyrosine intermediate" evidence="10">
    <location>
        <position position="302"/>
    </location>
</feature>
<reference evidence="13 14" key="1">
    <citation type="journal article" date="2015" name="Nature">
        <title>rRNA introns, odd ribosomes, and small enigmatic genomes across a large radiation of phyla.</title>
        <authorList>
            <person name="Brown C.T."/>
            <person name="Hug L.A."/>
            <person name="Thomas B.C."/>
            <person name="Sharon I."/>
            <person name="Castelle C.J."/>
            <person name="Singh A."/>
            <person name="Wilkins M.J."/>
            <person name="Williams K.H."/>
            <person name="Banfield J.F."/>
        </authorList>
    </citation>
    <scope>NUCLEOTIDE SEQUENCE [LARGE SCALE GENOMIC DNA]</scope>
</reference>
<evidence type="ECO:0000256" key="7">
    <source>
        <dbReference type="ARBA" id="ARBA00023029"/>
    </source>
</evidence>
<evidence type="ECO:0000256" key="10">
    <source>
        <dbReference type="HAMAP-Rule" id="MF_00952"/>
    </source>
</evidence>
<dbReference type="InterPro" id="IPR023406">
    <property type="entry name" value="Topo_IA_AS"/>
</dbReference>
<keyword evidence="6" id="KW-0460">Magnesium</keyword>
<dbReference type="GO" id="GO:0008270">
    <property type="term" value="F:zinc ion binding"/>
    <property type="evidence" value="ECO:0007669"/>
    <property type="project" value="UniProtKB-KW"/>
</dbReference>
<dbReference type="InterPro" id="IPR013826">
    <property type="entry name" value="Topo_IA_cen_sub3"/>
</dbReference>
<dbReference type="InterPro" id="IPR023405">
    <property type="entry name" value="Topo_IA_core_domain"/>
</dbReference>
<dbReference type="EC" id="5.6.2.1" evidence="10"/>
<dbReference type="InterPro" id="IPR013825">
    <property type="entry name" value="Topo_IA_cen_sub2"/>
</dbReference>
<evidence type="ECO:0000256" key="5">
    <source>
        <dbReference type="ARBA" id="ARBA00022833"/>
    </source>
</evidence>
<dbReference type="Proteomes" id="UP000034081">
    <property type="component" value="Unassembled WGS sequence"/>
</dbReference>
<keyword evidence="8 10" id="KW-0238">DNA-binding</keyword>
<keyword evidence="7 10" id="KW-0799">Topoisomerase</keyword>
<dbReference type="PROSITE" id="PS00396">
    <property type="entry name" value="TOPO_IA_1"/>
    <property type="match status" value="1"/>
</dbReference>
<dbReference type="InterPro" id="IPR005733">
    <property type="entry name" value="TopoI_bac-type"/>
</dbReference>
<feature type="site" description="Interaction with DNA" evidence="10">
    <location>
        <position position="304"/>
    </location>
</feature>
<dbReference type="NCBIfam" id="TIGR01051">
    <property type="entry name" value="topA_bact"/>
    <property type="match status" value="1"/>
</dbReference>
<comment type="function">
    <text evidence="10">Releases the supercoiling and torsional tension of DNA, which is introduced during the DNA replication and transcription, by transiently cleaving and rejoining one strand of the DNA duplex. Introduces a single-strand break via transesterification at a target site in duplex DNA. The scissile phosphodiester is attacked by the catalytic tyrosine of the enzyme, resulting in the formation of a DNA-(5'-phosphotyrosyl)-enzyme intermediate and the expulsion of a 3'-OH DNA strand. The free DNA strand then undergoes passage around the unbroken strand, thus removing DNA supercoils. Finally, in the religation step, the DNA 3'-OH attacks the covalent intermediate to expel the active-site tyrosine and restore the DNA phosphodiester backbone.</text>
</comment>
<dbReference type="Pfam" id="PF01751">
    <property type="entry name" value="Toprim"/>
    <property type="match status" value="1"/>
</dbReference>
<dbReference type="PROSITE" id="PS50880">
    <property type="entry name" value="TOPRIM"/>
    <property type="match status" value="1"/>
</dbReference>
<dbReference type="InterPro" id="IPR013497">
    <property type="entry name" value="Topo_IA_cen"/>
</dbReference>
<feature type="domain" description="Topo IA-type catalytic" evidence="12">
    <location>
        <begin position="132"/>
        <end position="570"/>
    </location>
</feature>
<dbReference type="PANTHER" id="PTHR42785">
    <property type="entry name" value="DNA TOPOISOMERASE, TYPE IA, CORE"/>
    <property type="match status" value="1"/>
</dbReference>
<dbReference type="InterPro" id="IPR003601">
    <property type="entry name" value="Topo_IA_2"/>
</dbReference>
<dbReference type="Gene3D" id="3.40.50.140">
    <property type="match status" value="1"/>
</dbReference>
<feature type="site" description="Interaction with DNA" evidence="10">
    <location>
        <position position="502"/>
    </location>
</feature>
<keyword evidence="5" id="KW-0862">Zinc</keyword>
<dbReference type="InterPro" id="IPR003602">
    <property type="entry name" value="Topo_IA_DNA-bd_dom"/>
</dbReference>
<sequence>MNLIVVESPTKARTLSRFLGSEYDVEATMGHIKDLPKSELAVDIEHNFEPDYVVVEKKKDSIKRIKENALKASNIYIATDPDREGEAIAQHVKEILRDTQNDIRETNVLRIAFHEITRDAVEDAIQHPRSIDKNLVDAQIARRVLDRLVGYKLSPLLWKKVRRGLSAGRVQSVTVRLIVEREREIEAFKAEEYWEIFSEVKKLSTPEVKDVPTSGVFVVKLVRIDDKKAEIKNEVEAGKVVSDLEKSDYKVLDVRKKEVRKSPYPPFTTSTMTQAGARIFGWSAKRTMSIAQRLYEEGLITYHRTDSVNLASAAVSKVRDYIEKNYGKNYLPERSRFFKKTSRLAQEAHEAVRPTDVNTKFEIRNSKFEKDGERLYELIWKRFVACQMEYCVFDETVIDVEARTTPEAKDAPTSGVYGLRASGQVMKFDGWRKVIPLSKDEEPELPQVIKDEVLDLIKVLSDQKFTQPPARYNEASLIKTLESLGIGRPSTYAPIITTIQTRTYVEKIEGKFQPTPIGIAVNDFLVKNFDDIVNYSFTAAMEDELDNIAKGEKEWQKMMKTFYDPFEKKLGTVEKNADRVKIEVEKLGKKCPTCEKEGRTGDKQGELVIRMGRFGKFISCSLFPECKHTEKYIEKLNMKCPECKTGEVIIKTTRKGKRFYGCSRYPKCKWASWRKPEISKSVSQ</sequence>
<feature type="site" description="Interaction with DNA" evidence="10">
    <location>
        <position position="142"/>
    </location>
</feature>
<feature type="region of interest" description="Interaction with DNA" evidence="10">
    <location>
        <begin position="166"/>
        <end position="171"/>
    </location>
</feature>
<dbReference type="InterPro" id="IPR034149">
    <property type="entry name" value="TOPRIM_TopoI"/>
</dbReference>
<dbReference type="SUPFAM" id="SSF57783">
    <property type="entry name" value="Zinc beta-ribbon"/>
    <property type="match status" value="1"/>
</dbReference>
<comment type="catalytic activity">
    <reaction evidence="1 10">
        <text>ATP-independent breakage of single-stranded DNA, followed by passage and rejoining.</text>
        <dbReference type="EC" id="5.6.2.1"/>
    </reaction>
</comment>
<dbReference type="Gene3D" id="1.10.290.10">
    <property type="entry name" value="Topoisomerase I, domain 4"/>
    <property type="match status" value="1"/>
</dbReference>
<feature type="site" description="Interaction with DNA" evidence="10">
    <location>
        <position position="31"/>
    </location>
</feature>
<accession>A0A0G0KZL6</accession>
<dbReference type="CDD" id="cd03363">
    <property type="entry name" value="TOPRIM_TopoIA_TopoI"/>
    <property type="match status" value="1"/>
</dbReference>
<dbReference type="InterPro" id="IPR028612">
    <property type="entry name" value="Topoisom_1_IA"/>
</dbReference>
<dbReference type="Gene3D" id="1.10.460.10">
    <property type="entry name" value="Topoisomerase I, domain 2"/>
    <property type="match status" value="1"/>
</dbReference>
<evidence type="ECO:0000256" key="3">
    <source>
        <dbReference type="ARBA" id="ARBA00022723"/>
    </source>
</evidence>
<keyword evidence="9 10" id="KW-0413">Isomerase</keyword>
<dbReference type="Pfam" id="PF01396">
    <property type="entry name" value="Zn_ribbon_Top1"/>
    <property type="match status" value="2"/>
</dbReference>
<dbReference type="InterPro" id="IPR006171">
    <property type="entry name" value="TOPRIM_dom"/>
</dbReference>
<proteinExistence type="inferred from homology"/>
<dbReference type="GO" id="GO:0003677">
    <property type="term" value="F:DNA binding"/>
    <property type="evidence" value="ECO:0007669"/>
    <property type="project" value="UniProtKB-KW"/>
</dbReference>
<dbReference type="SUPFAM" id="SSF56712">
    <property type="entry name" value="Prokaryotic type I DNA topoisomerase"/>
    <property type="match status" value="1"/>
</dbReference>
<gene>
    <name evidence="10" type="primary">topA</name>
    <name evidence="13" type="ORF">UT08_C0010G0040</name>
</gene>
<feature type="site" description="Interaction with DNA" evidence="10">
    <location>
        <position position="151"/>
    </location>
</feature>
<dbReference type="SMART" id="SM00493">
    <property type="entry name" value="TOPRIM"/>
    <property type="match status" value="1"/>
</dbReference>
<protein>
    <recommendedName>
        <fullName evidence="10">DNA topoisomerase 1</fullName>
        <ecNumber evidence="10">5.6.2.1</ecNumber>
    </recommendedName>
    <alternativeName>
        <fullName evidence="10">DNA topoisomerase I</fullName>
    </alternativeName>
</protein>
<dbReference type="HAMAP" id="MF_00952">
    <property type="entry name" value="Topoisom_1_prok"/>
    <property type="match status" value="1"/>
</dbReference>
<evidence type="ECO:0000256" key="1">
    <source>
        <dbReference type="ARBA" id="ARBA00000213"/>
    </source>
</evidence>
<keyword evidence="4" id="KW-0863">Zinc-finger</keyword>
<dbReference type="EMBL" id="LBVL01000010">
    <property type="protein sequence ID" value="KKQ85113.1"/>
    <property type="molecule type" value="Genomic_DNA"/>
</dbReference>
<dbReference type="Gene3D" id="2.70.20.10">
    <property type="entry name" value="Topoisomerase I, domain 3"/>
    <property type="match status" value="1"/>
</dbReference>
<dbReference type="PRINTS" id="PR00417">
    <property type="entry name" value="PRTPISMRASEI"/>
</dbReference>
<dbReference type="PANTHER" id="PTHR42785:SF1">
    <property type="entry name" value="DNA TOPOISOMERASE"/>
    <property type="match status" value="1"/>
</dbReference>
<comment type="subunit">
    <text evidence="10">Monomer.</text>
</comment>
<dbReference type="CDD" id="cd00186">
    <property type="entry name" value="TOP1Ac"/>
    <property type="match status" value="1"/>
</dbReference>
<feature type="site" description="Interaction with DNA" evidence="10">
    <location>
        <position position="146"/>
    </location>
</feature>
<dbReference type="InterPro" id="IPR000380">
    <property type="entry name" value="Topo_IA"/>
</dbReference>